<evidence type="ECO:0000259" key="6">
    <source>
        <dbReference type="PROSITE" id="PS50111"/>
    </source>
</evidence>
<evidence type="ECO:0000313" key="8">
    <source>
        <dbReference type="Proteomes" id="UP001466331"/>
    </source>
</evidence>
<keyword evidence="5" id="KW-1133">Transmembrane helix</keyword>
<keyword evidence="5" id="KW-0472">Membrane</keyword>
<dbReference type="Pfam" id="PF00015">
    <property type="entry name" value="MCPsignal"/>
    <property type="match status" value="1"/>
</dbReference>
<dbReference type="PANTHER" id="PTHR32089">
    <property type="entry name" value="METHYL-ACCEPTING CHEMOTAXIS PROTEIN MCPB"/>
    <property type="match status" value="1"/>
</dbReference>
<proteinExistence type="inferred from homology"/>
<gene>
    <name evidence="7" type="ORF">WKV44_02945</name>
</gene>
<dbReference type="InterPro" id="IPR004090">
    <property type="entry name" value="Chemotax_Me-accpt_rcpt"/>
</dbReference>
<comment type="similarity">
    <text evidence="2">Belongs to the methyl-accepting chemotaxis (MCP) protein family.</text>
</comment>
<organism evidence="7 8">
    <name type="scientific">Rarispira pelagica</name>
    <dbReference type="NCBI Taxonomy" id="3141764"/>
    <lineage>
        <taxon>Bacteria</taxon>
        <taxon>Pseudomonadati</taxon>
        <taxon>Spirochaetota</taxon>
        <taxon>Spirochaetia</taxon>
        <taxon>Winmispirales</taxon>
        <taxon>Winmispiraceae</taxon>
        <taxon>Rarispira</taxon>
    </lineage>
</organism>
<sequence length="631" mass="71189">MTLRSRLRFIVFLTAVILFVGLLGIMVQNYVSYILGDFMDKAWDFVVSSQKLVSASKDMIAYDTTRRATEQLEDVFDKWKLAVSELDTDLKELYSHKGVAFLSKDLKEEIKSLEKLWTLNNANFNKTETFISDLLENIDLPDNQRRGLLQIKLNIRESYDKATIASFYINEAMGSLYSTINISEEFLSSKVLSLIEKLKTSVRKTEQIIQFLVIVLVLMTIVFSSFLVFRVNRTLTDRISSLSRIIGEIKEKKLTRGTIEKLQTMSRMAKDELGEIGEHNAIAFDMLRNFLLNVKKASMQVDVLKESLASGVRESSASSNQITKNMDVFKQVLKTLDASIEQTSAAITQIVTGTEEIERDISIQAENIEESSEAIEEINSSIRRASNLAEKERENLSEIMELLKSSGEKINNTNYIVNNISREISNVKEIIDIIDAVAEQTNLLSMNAAIESAHAGDAGRGFAVVAEEIRKLAESTEEHATKINQSLRNMLEQISTASEVSSDSAESFEHIQKSMEKFYISLEEITKLMTTLSQNSNSILENIQNINVITTRVKEESVEISNKTADIHNVSEKTKELALNVNKNIIEIENGIKEISNALTDIDRLAQESKNRMDVLRDTVEAFSLEESESE</sequence>
<evidence type="ECO:0000313" key="7">
    <source>
        <dbReference type="EMBL" id="MEM5947493.1"/>
    </source>
</evidence>
<name>A0ABU9UA10_9SPIR</name>
<dbReference type="EMBL" id="JBCHKQ010000001">
    <property type="protein sequence ID" value="MEM5947493.1"/>
    <property type="molecule type" value="Genomic_DNA"/>
</dbReference>
<dbReference type="SMART" id="SM00283">
    <property type="entry name" value="MA"/>
    <property type="match status" value="1"/>
</dbReference>
<dbReference type="PANTHER" id="PTHR32089:SF112">
    <property type="entry name" value="LYSOZYME-LIKE PROTEIN-RELATED"/>
    <property type="match status" value="1"/>
</dbReference>
<feature type="transmembrane region" description="Helical" evidence="5">
    <location>
        <begin position="7"/>
        <end position="27"/>
    </location>
</feature>
<dbReference type="Gene3D" id="1.10.287.950">
    <property type="entry name" value="Methyl-accepting chemotaxis protein"/>
    <property type="match status" value="1"/>
</dbReference>
<keyword evidence="4" id="KW-0175">Coiled coil</keyword>
<dbReference type="Proteomes" id="UP001466331">
    <property type="component" value="Unassembled WGS sequence"/>
</dbReference>
<protein>
    <submittedName>
        <fullName evidence="7">Methyl-accepting chemotaxis protein</fullName>
    </submittedName>
</protein>
<dbReference type="InterPro" id="IPR004089">
    <property type="entry name" value="MCPsignal_dom"/>
</dbReference>
<accession>A0ABU9UA10</accession>
<reference evidence="7 8" key="1">
    <citation type="submission" date="2024-03" db="EMBL/GenBank/DDBJ databases">
        <title>Ignisphaera cupida sp. nov., a hyperthermophilic hydrolytic archaeon from a hot spring of Kamchatka, and proposal of Ignisphaeraceae fam. nov.</title>
        <authorList>
            <person name="Podosokorskaya O.A."/>
            <person name="Elcheninov A.G."/>
            <person name="Maltseva A.I."/>
            <person name="Zayulina K.S."/>
            <person name="Novikov A."/>
            <person name="Merkel A.Y."/>
        </authorList>
    </citation>
    <scope>NUCLEOTIDE SEQUENCE [LARGE SCALE GENOMIC DNA]</scope>
    <source>
        <strain evidence="7 8">38H-sp</strain>
    </source>
</reference>
<dbReference type="PRINTS" id="PR00260">
    <property type="entry name" value="CHEMTRNSDUCR"/>
</dbReference>
<evidence type="ECO:0000256" key="5">
    <source>
        <dbReference type="SAM" id="Phobius"/>
    </source>
</evidence>
<dbReference type="SUPFAM" id="SSF58104">
    <property type="entry name" value="Methyl-accepting chemotaxis protein (MCP) signaling domain"/>
    <property type="match status" value="1"/>
</dbReference>
<keyword evidence="1 3" id="KW-0807">Transducer</keyword>
<comment type="caution">
    <text evidence="7">The sequence shown here is derived from an EMBL/GenBank/DDBJ whole genome shotgun (WGS) entry which is preliminary data.</text>
</comment>
<feature type="transmembrane region" description="Helical" evidence="5">
    <location>
        <begin position="208"/>
        <end position="229"/>
    </location>
</feature>
<dbReference type="RefSeq" id="WP_420068941.1">
    <property type="nucleotide sequence ID" value="NZ_JBCHKQ010000001.1"/>
</dbReference>
<keyword evidence="8" id="KW-1185">Reference proteome</keyword>
<keyword evidence="5" id="KW-0812">Transmembrane</keyword>
<feature type="coiled-coil region" evidence="4">
    <location>
        <begin position="368"/>
        <end position="402"/>
    </location>
</feature>
<evidence type="ECO:0000256" key="4">
    <source>
        <dbReference type="SAM" id="Coils"/>
    </source>
</evidence>
<evidence type="ECO:0000256" key="3">
    <source>
        <dbReference type="PROSITE-ProRule" id="PRU00284"/>
    </source>
</evidence>
<feature type="domain" description="Methyl-accepting transducer" evidence="6">
    <location>
        <begin position="339"/>
        <end position="568"/>
    </location>
</feature>
<evidence type="ECO:0000256" key="1">
    <source>
        <dbReference type="ARBA" id="ARBA00023224"/>
    </source>
</evidence>
<evidence type="ECO:0000256" key="2">
    <source>
        <dbReference type="ARBA" id="ARBA00029447"/>
    </source>
</evidence>
<dbReference type="PROSITE" id="PS50111">
    <property type="entry name" value="CHEMOTAXIS_TRANSDUC_2"/>
    <property type="match status" value="1"/>
</dbReference>